<gene>
    <name evidence="1" type="ORF">A8709_10190</name>
</gene>
<protein>
    <submittedName>
        <fullName evidence="1">Uncharacterized protein</fullName>
    </submittedName>
</protein>
<reference evidence="2" key="1">
    <citation type="submission" date="2016-05" db="EMBL/GenBank/DDBJ databases">
        <title>Paenibacillus oryzae. sp. nov., isolated from the rice root.</title>
        <authorList>
            <person name="Zhang J."/>
            <person name="Zhang X."/>
        </authorList>
    </citation>
    <scope>NUCLEOTIDE SEQUENCE [LARGE SCALE GENOMIC DNA]</scope>
    <source>
        <strain evidence="2">KCTC13222</strain>
    </source>
</reference>
<dbReference type="STRING" id="512399.A8709_10190"/>
<accession>A0A1C1A5Z5</accession>
<name>A0A1C1A5Z5_9BACL</name>
<evidence type="ECO:0000313" key="2">
    <source>
        <dbReference type="Proteomes" id="UP000093309"/>
    </source>
</evidence>
<dbReference type="InterPro" id="IPR014718">
    <property type="entry name" value="GH-type_carb-bd"/>
</dbReference>
<dbReference type="EMBL" id="LYPC01000012">
    <property type="protein sequence ID" value="OCT15980.1"/>
    <property type="molecule type" value="Genomic_DNA"/>
</dbReference>
<dbReference type="Gene3D" id="2.70.98.10">
    <property type="match status" value="1"/>
</dbReference>
<dbReference type="Proteomes" id="UP000093309">
    <property type="component" value="Unassembled WGS sequence"/>
</dbReference>
<organism evidence="1 2">
    <name type="scientific">Paenibacillus pectinilyticus</name>
    <dbReference type="NCBI Taxonomy" id="512399"/>
    <lineage>
        <taxon>Bacteria</taxon>
        <taxon>Bacillati</taxon>
        <taxon>Bacillota</taxon>
        <taxon>Bacilli</taxon>
        <taxon>Bacillales</taxon>
        <taxon>Paenibacillaceae</taxon>
        <taxon>Paenibacillus</taxon>
    </lineage>
</organism>
<evidence type="ECO:0000313" key="1">
    <source>
        <dbReference type="EMBL" id="OCT15980.1"/>
    </source>
</evidence>
<sequence>MAFGKPFLEVGCTIRLLENIKVIADELDVPEDQPARVKRGITHEWPWVEETSGNMTDISVLPAKGTASEIVYLKGFEDQGWYQLDNARLSAAIRVEWDANSMPYLWYWQEFGSMTEYPWFGRH</sequence>
<proteinExistence type="predicted"/>
<dbReference type="AlphaFoldDB" id="A0A1C1A5Z5"/>
<keyword evidence="2" id="KW-1185">Reference proteome</keyword>
<dbReference type="GO" id="GO:0030246">
    <property type="term" value="F:carbohydrate binding"/>
    <property type="evidence" value="ECO:0007669"/>
    <property type="project" value="InterPro"/>
</dbReference>
<comment type="caution">
    <text evidence="1">The sequence shown here is derived from an EMBL/GenBank/DDBJ whole genome shotgun (WGS) entry which is preliminary data.</text>
</comment>